<keyword evidence="3" id="KW-1185">Reference proteome</keyword>
<feature type="compositionally biased region" description="Basic and acidic residues" evidence="1">
    <location>
        <begin position="97"/>
        <end position="117"/>
    </location>
</feature>
<evidence type="ECO:0000256" key="1">
    <source>
        <dbReference type="SAM" id="MobiDB-lite"/>
    </source>
</evidence>
<dbReference type="EMBL" id="CP023697">
    <property type="protein sequence ID" value="QEV10184.1"/>
    <property type="molecule type" value="Genomic_DNA"/>
</dbReference>
<evidence type="ECO:0000313" key="2">
    <source>
        <dbReference type="EMBL" id="QEV10184.1"/>
    </source>
</evidence>
<evidence type="ECO:0000313" key="3">
    <source>
        <dbReference type="Proteomes" id="UP000326041"/>
    </source>
</evidence>
<evidence type="ECO:0008006" key="4">
    <source>
        <dbReference type="Google" id="ProtNLM"/>
    </source>
</evidence>
<accession>A0ABX6B668</accession>
<gene>
    <name evidence="2" type="ORF">CP972_10640</name>
</gene>
<name>A0ABX6B668_9ACTN</name>
<dbReference type="Proteomes" id="UP000326041">
    <property type="component" value="Chromosome"/>
</dbReference>
<protein>
    <recommendedName>
        <fullName evidence="4">Ribbon-helix-helix protein, CopG family</fullName>
    </recommendedName>
</protein>
<proteinExistence type="predicted"/>
<sequence>MSAPAPSSYAYYGAFVAKTRISISLERGQAERIKQHAERAGMDVSAYLVHAATRQMAESDAIEEQFAEVDGLIARAEQAASGLPAEPDPELAAELTEQERREVEEAMDLIHGRDRHDRRPGHAA</sequence>
<organism evidence="2 3">
    <name type="scientific">Streptomyces prasinus</name>
    <dbReference type="NCBI Taxonomy" id="67345"/>
    <lineage>
        <taxon>Bacteria</taxon>
        <taxon>Bacillati</taxon>
        <taxon>Actinomycetota</taxon>
        <taxon>Actinomycetes</taxon>
        <taxon>Kitasatosporales</taxon>
        <taxon>Streptomycetaceae</taxon>
        <taxon>Streptomyces</taxon>
    </lineage>
</organism>
<reference evidence="2 3" key="1">
    <citation type="submission" date="2017-09" db="EMBL/GenBank/DDBJ databases">
        <authorList>
            <person name="Lee N."/>
            <person name="Cho B.-K."/>
        </authorList>
    </citation>
    <scope>NUCLEOTIDE SEQUENCE [LARGE SCALE GENOMIC DNA]</scope>
    <source>
        <strain evidence="2 3">ATCC 13879</strain>
    </source>
</reference>
<feature type="region of interest" description="Disordered" evidence="1">
    <location>
        <begin position="78"/>
        <end position="124"/>
    </location>
</feature>